<accession>F6B892</accession>
<dbReference type="EMBL" id="CP002736">
    <property type="protein sequence ID" value="AEF93537.1"/>
    <property type="molecule type" value="Genomic_DNA"/>
</dbReference>
<dbReference type="HOGENOM" id="CLU_128704_0_0_9"/>
<proteinExistence type="predicted"/>
<keyword evidence="3" id="KW-1185">Reference proteome</keyword>
<evidence type="ECO:0000313" key="2">
    <source>
        <dbReference type="EMBL" id="AEF93537.1"/>
    </source>
</evidence>
<name>F6B892_DESCC</name>
<dbReference type="Proteomes" id="UP000009226">
    <property type="component" value="Chromosome"/>
</dbReference>
<dbReference type="RefSeq" id="WP_013809764.1">
    <property type="nucleotide sequence ID" value="NC_015565.1"/>
</dbReference>
<protein>
    <recommendedName>
        <fullName evidence="1">DUF6431 domain-containing protein</fullName>
    </recommendedName>
</protein>
<organism evidence="2 3">
    <name type="scientific">Desulfotomaculum nigrificans (strain DSM 14880 / VKM B-2319 / CO-1-SRB)</name>
    <name type="common">Desulfotomaculum carboxydivorans</name>
    <dbReference type="NCBI Taxonomy" id="868595"/>
    <lineage>
        <taxon>Bacteria</taxon>
        <taxon>Bacillati</taxon>
        <taxon>Bacillota</taxon>
        <taxon>Clostridia</taxon>
        <taxon>Eubacteriales</taxon>
        <taxon>Desulfotomaculaceae</taxon>
        <taxon>Desulfotomaculum</taxon>
    </lineage>
</organism>
<gene>
    <name evidence="2" type="ordered locus">Desca_0650</name>
</gene>
<dbReference type="KEGG" id="dca:Desca_0650"/>
<dbReference type="eggNOG" id="ENOG50332HU">
    <property type="taxonomic scope" value="Bacteria"/>
</dbReference>
<feature type="domain" description="DUF6431" evidence="1">
    <location>
        <begin position="13"/>
        <end position="94"/>
    </location>
</feature>
<evidence type="ECO:0000313" key="3">
    <source>
        <dbReference type="Proteomes" id="UP000009226"/>
    </source>
</evidence>
<evidence type="ECO:0000259" key="1">
    <source>
        <dbReference type="Pfam" id="PF20020"/>
    </source>
</evidence>
<dbReference type="Pfam" id="PF20020">
    <property type="entry name" value="DUF6431"/>
    <property type="match status" value="1"/>
</dbReference>
<sequence length="171" mass="19371">MAFSVRGAEIVPCPCCGRELRVIGSRLRKSIKPSGDIIVLNIRRLRCTYCSKIHHELPDFIVPYKRYDADSIETVVSNDSVQTIAADDCTLYRWRNWFQTISNYLIGCLISLSIRNFQVPVDILSVAPQSALQRIGHFVGDAPGWLGRVVRPITNLNLWLHTRSAFLSRNA</sequence>
<dbReference type="AlphaFoldDB" id="F6B892"/>
<reference evidence="2 3" key="1">
    <citation type="submission" date="2011-05" db="EMBL/GenBank/DDBJ databases">
        <title>Complete sequence of Desulfotomaculum carboxydivorans CO-1-SRB.</title>
        <authorList>
            <consortium name="US DOE Joint Genome Institute"/>
            <person name="Lucas S."/>
            <person name="Han J."/>
            <person name="Lapidus A."/>
            <person name="Cheng J.-F."/>
            <person name="Goodwin L."/>
            <person name="Pitluck S."/>
            <person name="Peters L."/>
            <person name="Mikhailova N."/>
            <person name="Lu M."/>
            <person name="Han C."/>
            <person name="Tapia R."/>
            <person name="Land M."/>
            <person name="Hauser L."/>
            <person name="Kyrpides N."/>
            <person name="Ivanova N."/>
            <person name="Pagani I."/>
            <person name="Stams A."/>
            <person name="Plugge C."/>
            <person name="Muyzer G."/>
            <person name="Kuever J."/>
            <person name="Parshina S."/>
            <person name="Ivanova A."/>
            <person name="Nazina T."/>
            <person name="Woyke T."/>
        </authorList>
    </citation>
    <scope>NUCLEOTIDE SEQUENCE [LARGE SCALE GENOMIC DNA]</scope>
    <source>
        <strain evidence="3">DSM 14880 / VKM B-2319 / CO-1-SRB</strain>
    </source>
</reference>
<dbReference type="InterPro" id="IPR045536">
    <property type="entry name" value="DUF6431"/>
</dbReference>